<evidence type="ECO:0000259" key="1">
    <source>
        <dbReference type="Pfam" id="PF24494"/>
    </source>
</evidence>
<dbReference type="InterPro" id="IPR056009">
    <property type="entry name" value="DUF7587"/>
</dbReference>
<evidence type="ECO:0000313" key="2">
    <source>
        <dbReference type="EMBL" id="TGJ66027.1"/>
    </source>
</evidence>
<gene>
    <name evidence="2" type="ORF">EYR41_007687</name>
</gene>
<dbReference type="Pfam" id="PF24494">
    <property type="entry name" value="DUF7587"/>
    <property type="match status" value="1"/>
</dbReference>
<comment type="caution">
    <text evidence="2">The sequence shown here is derived from an EMBL/GenBank/DDBJ whole genome shotgun (WGS) entry which is preliminary data.</text>
</comment>
<protein>
    <recommendedName>
        <fullName evidence="1">DUF7587 domain-containing protein</fullName>
    </recommendedName>
</protein>
<sequence>MDQHRLLSGQKPGLVYRVHYQGSATEYGENGFAAGDRSMIPSIDKTGFYHMVDEHLRWRSRVLSRFISVFSDRKHAERWARVWQGNNMELDHTVYLVTIKPSEDDVMFSVGEILETRGLQKGRQRDEYLFLSRIPVDSVVGVERVFSKDDICEYGMAHTLTKWIFTYFFVKKIRCWVILRMIRRWRIISMMMLLR</sequence>
<dbReference type="PANTHER" id="PTHR40781:SF1">
    <property type="match status" value="1"/>
</dbReference>
<dbReference type="EMBL" id="SOZJ01000005">
    <property type="protein sequence ID" value="TGJ66027.1"/>
    <property type="molecule type" value="Genomic_DNA"/>
</dbReference>
<organism evidence="2 3">
    <name type="scientific">Orbilia oligospora</name>
    <name type="common">Nematode-trapping fungus</name>
    <name type="synonym">Arthrobotrys oligospora</name>
    <dbReference type="NCBI Taxonomy" id="2813651"/>
    <lineage>
        <taxon>Eukaryota</taxon>
        <taxon>Fungi</taxon>
        <taxon>Dikarya</taxon>
        <taxon>Ascomycota</taxon>
        <taxon>Pezizomycotina</taxon>
        <taxon>Orbiliomycetes</taxon>
        <taxon>Orbiliales</taxon>
        <taxon>Orbiliaceae</taxon>
        <taxon>Orbilia</taxon>
    </lineage>
</organism>
<accession>A0A7C8KJS3</accession>
<dbReference type="AlphaFoldDB" id="A0A7C8KJS3"/>
<dbReference type="Proteomes" id="UP000297595">
    <property type="component" value="Unassembled WGS sequence"/>
</dbReference>
<evidence type="ECO:0000313" key="3">
    <source>
        <dbReference type="Proteomes" id="UP000297595"/>
    </source>
</evidence>
<reference evidence="2 3" key="1">
    <citation type="submission" date="2019-03" db="EMBL/GenBank/DDBJ databases">
        <title>Nematode-trapping fungi genome.</title>
        <authorList>
            <person name="Vidal-Diez De Ulzurrun G."/>
        </authorList>
    </citation>
    <scope>NUCLEOTIDE SEQUENCE [LARGE SCALE GENOMIC DNA]</scope>
    <source>
        <strain evidence="2 3">TWF154</strain>
    </source>
</reference>
<feature type="domain" description="DUF7587" evidence="1">
    <location>
        <begin position="11"/>
        <end position="142"/>
    </location>
</feature>
<dbReference type="Gene3D" id="3.90.210.10">
    <property type="entry name" value="Heat-Labile Enterotoxin, subunit A"/>
    <property type="match status" value="1"/>
</dbReference>
<dbReference type="PANTHER" id="PTHR40781">
    <property type="match status" value="1"/>
</dbReference>
<proteinExistence type="predicted"/>
<dbReference type="SUPFAM" id="SSF56399">
    <property type="entry name" value="ADP-ribosylation"/>
    <property type="match status" value="1"/>
</dbReference>
<name>A0A7C8KJS3_ORBOL</name>